<dbReference type="AlphaFoldDB" id="F9WZ78"/>
<evidence type="ECO:0000256" key="4">
    <source>
        <dbReference type="ARBA" id="ARBA00022833"/>
    </source>
</evidence>
<organism evidence="11 12">
    <name type="scientific">Zymoseptoria tritici (strain CBS 115943 / IPO323)</name>
    <name type="common">Speckled leaf blotch fungus</name>
    <name type="synonym">Septoria tritici</name>
    <dbReference type="NCBI Taxonomy" id="336722"/>
    <lineage>
        <taxon>Eukaryota</taxon>
        <taxon>Fungi</taxon>
        <taxon>Dikarya</taxon>
        <taxon>Ascomycota</taxon>
        <taxon>Pezizomycotina</taxon>
        <taxon>Dothideomycetes</taxon>
        <taxon>Dothideomycetidae</taxon>
        <taxon>Mycosphaerellales</taxon>
        <taxon>Mycosphaerellaceae</taxon>
        <taxon>Zymoseptoria</taxon>
    </lineage>
</organism>
<keyword evidence="4" id="KW-0862">Zinc</keyword>
<keyword evidence="3 8" id="KW-0863">Zinc-finger</keyword>
<dbReference type="GO" id="GO:0008270">
    <property type="term" value="F:zinc ion binding"/>
    <property type="evidence" value="ECO:0007669"/>
    <property type="project" value="UniProtKB-KW"/>
</dbReference>
<evidence type="ECO:0000256" key="5">
    <source>
        <dbReference type="ARBA" id="ARBA00023015"/>
    </source>
</evidence>
<feature type="domain" description="C2H2-type" evidence="10">
    <location>
        <begin position="125"/>
        <end position="159"/>
    </location>
</feature>
<dbReference type="KEGG" id="ztr:MYCGRDRAFT_89374"/>
<proteinExistence type="predicted"/>
<evidence type="ECO:0000313" key="12">
    <source>
        <dbReference type="Proteomes" id="UP000008062"/>
    </source>
</evidence>
<dbReference type="PANTHER" id="PTHR46179:SF13">
    <property type="entry name" value="C2H2-TYPE DOMAIN-CONTAINING PROTEIN"/>
    <property type="match status" value="1"/>
</dbReference>
<dbReference type="PROSITE" id="PS00028">
    <property type="entry name" value="ZINC_FINGER_C2H2_1"/>
    <property type="match status" value="4"/>
</dbReference>
<evidence type="ECO:0000313" key="11">
    <source>
        <dbReference type="EMBL" id="EGP91256.1"/>
    </source>
</evidence>
<gene>
    <name evidence="11" type="ORF">MYCGRDRAFT_89374</name>
</gene>
<dbReference type="Gene3D" id="3.30.160.60">
    <property type="entry name" value="Classic Zinc Finger"/>
    <property type="match status" value="4"/>
</dbReference>
<dbReference type="InterPro" id="IPR013087">
    <property type="entry name" value="Znf_C2H2_type"/>
</dbReference>
<dbReference type="eggNOG" id="KOG1721">
    <property type="taxonomic scope" value="Eukaryota"/>
</dbReference>
<keyword evidence="2" id="KW-0479">Metal-binding</keyword>
<dbReference type="PROSITE" id="PS50157">
    <property type="entry name" value="ZINC_FINGER_C2H2_2"/>
    <property type="match status" value="5"/>
</dbReference>
<dbReference type="GO" id="GO:0006357">
    <property type="term" value="P:regulation of transcription by RNA polymerase II"/>
    <property type="evidence" value="ECO:0007669"/>
    <property type="project" value="TreeGrafter"/>
</dbReference>
<comment type="subcellular location">
    <subcellularLocation>
        <location evidence="1">Nucleus</location>
    </subcellularLocation>
</comment>
<dbReference type="InterPro" id="IPR051061">
    <property type="entry name" value="Zinc_finger_trans_reg"/>
</dbReference>
<feature type="domain" description="C2H2-type" evidence="10">
    <location>
        <begin position="65"/>
        <end position="94"/>
    </location>
</feature>
<dbReference type="SUPFAM" id="SSF57667">
    <property type="entry name" value="beta-beta-alpha zinc fingers"/>
    <property type="match status" value="2"/>
</dbReference>
<dbReference type="InParanoid" id="F9WZ78"/>
<feature type="region of interest" description="Disordered" evidence="9">
    <location>
        <begin position="1"/>
        <end position="46"/>
    </location>
</feature>
<keyword evidence="7" id="KW-0539">Nucleus</keyword>
<feature type="domain" description="C2H2-type" evidence="10">
    <location>
        <begin position="191"/>
        <end position="226"/>
    </location>
</feature>
<dbReference type="GO" id="GO:0005634">
    <property type="term" value="C:nucleus"/>
    <property type="evidence" value="ECO:0007669"/>
    <property type="project" value="UniProtKB-SubCell"/>
</dbReference>
<evidence type="ECO:0000256" key="3">
    <source>
        <dbReference type="ARBA" id="ARBA00022771"/>
    </source>
</evidence>
<dbReference type="OrthoDB" id="4748970at2759"/>
<evidence type="ECO:0000259" key="10">
    <source>
        <dbReference type="PROSITE" id="PS50157"/>
    </source>
</evidence>
<dbReference type="HOGENOM" id="CLU_002678_91_1_1"/>
<feature type="domain" description="C2H2-type" evidence="10">
    <location>
        <begin position="160"/>
        <end position="190"/>
    </location>
</feature>
<feature type="domain" description="C2H2-type" evidence="10">
    <location>
        <begin position="95"/>
        <end position="125"/>
    </location>
</feature>
<dbReference type="PANTHER" id="PTHR46179">
    <property type="entry name" value="ZINC FINGER PROTEIN"/>
    <property type="match status" value="1"/>
</dbReference>
<keyword evidence="5" id="KW-0805">Transcription regulation</keyword>
<dbReference type="Pfam" id="PF00096">
    <property type="entry name" value="zf-C2H2"/>
    <property type="match status" value="2"/>
</dbReference>
<dbReference type="STRING" id="336722.F9WZ78"/>
<dbReference type="SMART" id="SM00355">
    <property type="entry name" value="ZnF_C2H2"/>
    <property type="match status" value="8"/>
</dbReference>
<evidence type="ECO:0000256" key="7">
    <source>
        <dbReference type="ARBA" id="ARBA00023242"/>
    </source>
</evidence>
<evidence type="ECO:0000256" key="6">
    <source>
        <dbReference type="ARBA" id="ARBA00023163"/>
    </source>
</evidence>
<evidence type="ECO:0000256" key="9">
    <source>
        <dbReference type="SAM" id="MobiDB-lite"/>
    </source>
</evidence>
<evidence type="ECO:0000256" key="8">
    <source>
        <dbReference type="PROSITE-ProRule" id="PRU00042"/>
    </source>
</evidence>
<evidence type="ECO:0000256" key="2">
    <source>
        <dbReference type="ARBA" id="ARBA00022723"/>
    </source>
</evidence>
<feature type="compositionally biased region" description="Low complexity" evidence="9">
    <location>
        <begin position="33"/>
        <end position="46"/>
    </location>
</feature>
<accession>F9WZ78</accession>
<keyword evidence="6" id="KW-0804">Transcription</keyword>
<dbReference type="GeneID" id="13402951"/>
<protein>
    <recommendedName>
        <fullName evidence="10">C2H2-type domain-containing protein</fullName>
    </recommendedName>
</protein>
<keyword evidence="12" id="KW-1185">Reference proteome</keyword>
<sequence>MEAAATKRKLPVEESTPVKKARHQPSTEIDDNSSASSTPSLADTATATATAFTTTSTTTRREKKFVCPYEGCNSAYDRPVRLKGHINTHTGERPFACNEPGCGKTFCKPEHLLRHVDQNHGGETFTCTRKIGPDETCGKQFTSSYRLRRHEARHQEKDETTCTWEGCNKVFRKQDTLQRHIRKDHLGEDSYVCDHDMGNGETCGQSFATPGLLKGHTQREHAAPKYWCDICTNAANPEVEELSAPIHNDLDPEFLPTAEDLMEIPEGVNADLMRNLSVEDNAPRVVRLPAGLVSFPTLHDLQRHNKAVHPPICIECGKKCRSGKVCQGKQCLSVHRLTKSQDLRAHIDIEHPPSGIPVEMPPPEKKFVCPYDGCIRSIIGNGFTKKGNVAAHVKSMHKKEKNFICGEFDLSDNDKVAGWHGDGCGQKLSSKQGLIAHVRTQHLCIQAAVGKRTGLKDEDRKRPIRRTRSAMTDSDDIFKSEEMDVDYEQTHADPDLTMAMLTGSGYEHFRPIACLEQGCQVRFARQQLLEKHLELSHGWQIEDVEDAMSRPEEMGDQAEEILRRELQEGMAGIVNVDPRLQGAGVAV</sequence>
<name>F9WZ78_ZYMTI</name>
<reference evidence="11 12" key="1">
    <citation type="journal article" date="2011" name="PLoS Genet.">
        <title>Finished genome of the fungal wheat pathogen Mycosphaerella graminicola reveals dispensome structure, chromosome plasticity, and stealth pathogenesis.</title>
        <authorList>
            <person name="Goodwin S.B."/>
            <person name="Ben M'barek S."/>
            <person name="Dhillon B."/>
            <person name="Wittenberg A.H.J."/>
            <person name="Crane C.F."/>
            <person name="Hane J.K."/>
            <person name="Foster A.J."/>
            <person name="Van der Lee T.A.J."/>
            <person name="Grimwood J."/>
            <person name="Aerts A."/>
            <person name="Antoniw J."/>
            <person name="Bailey A."/>
            <person name="Bluhm B."/>
            <person name="Bowler J."/>
            <person name="Bristow J."/>
            <person name="van der Burgt A."/>
            <person name="Canto-Canche B."/>
            <person name="Churchill A.C.L."/>
            <person name="Conde-Ferraez L."/>
            <person name="Cools H.J."/>
            <person name="Coutinho P.M."/>
            <person name="Csukai M."/>
            <person name="Dehal P."/>
            <person name="De Wit P."/>
            <person name="Donzelli B."/>
            <person name="van de Geest H.C."/>
            <person name="van Ham R.C.H.J."/>
            <person name="Hammond-Kosack K.E."/>
            <person name="Henrissat B."/>
            <person name="Kilian A."/>
            <person name="Kobayashi A.K."/>
            <person name="Koopmann E."/>
            <person name="Kourmpetis Y."/>
            <person name="Kuzniar A."/>
            <person name="Lindquist E."/>
            <person name="Lombard V."/>
            <person name="Maliepaard C."/>
            <person name="Martins N."/>
            <person name="Mehrabi R."/>
            <person name="Nap J.P.H."/>
            <person name="Ponomarenko A."/>
            <person name="Rudd J.J."/>
            <person name="Salamov A."/>
            <person name="Schmutz J."/>
            <person name="Schouten H.J."/>
            <person name="Shapiro H."/>
            <person name="Stergiopoulos I."/>
            <person name="Torriani S.F.F."/>
            <person name="Tu H."/>
            <person name="de Vries R.P."/>
            <person name="Waalwijk C."/>
            <person name="Ware S.B."/>
            <person name="Wiebenga A."/>
            <person name="Zwiers L.-H."/>
            <person name="Oliver R.P."/>
            <person name="Grigoriev I.V."/>
            <person name="Kema G.H.J."/>
        </authorList>
    </citation>
    <scope>NUCLEOTIDE SEQUENCE [LARGE SCALE GENOMIC DNA]</scope>
    <source>
        <strain evidence="12">CBS 115943 / IPO323</strain>
    </source>
</reference>
<dbReference type="EMBL" id="CM001196">
    <property type="protein sequence ID" value="EGP91256.1"/>
    <property type="molecule type" value="Genomic_DNA"/>
</dbReference>
<dbReference type="OMA" id="MLTGEGY"/>
<dbReference type="InterPro" id="IPR036236">
    <property type="entry name" value="Znf_C2H2_sf"/>
</dbReference>
<dbReference type="RefSeq" id="XP_003856280.1">
    <property type="nucleotide sequence ID" value="XM_003856232.1"/>
</dbReference>
<evidence type="ECO:0000256" key="1">
    <source>
        <dbReference type="ARBA" id="ARBA00004123"/>
    </source>
</evidence>
<dbReference type="Proteomes" id="UP000008062">
    <property type="component" value="Chromosome 1"/>
</dbReference>